<keyword evidence="2" id="KW-1185">Reference proteome</keyword>
<protein>
    <submittedName>
        <fullName evidence="1">Uncharacterized protein</fullName>
    </submittedName>
</protein>
<evidence type="ECO:0000313" key="2">
    <source>
        <dbReference type="Proteomes" id="UP001055879"/>
    </source>
</evidence>
<comment type="caution">
    <text evidence="1">The sequence shown here is derived from an EMBL/GenBank/DDBJ whole genome shotgun (WGS) entry which is preliminary data.</text>
</comment>
<sequence>MDDPSKSPHSHPGSASDSTENNPPEPPSHGGGSSTTKRKITTTSDNNEPEEEDNVGNITHLFTPTKRHQIESSVTEKENKQDTTTTTIISPWIREEINLLKDILDFYHKNGRYPYADMDDQQDFFKNWVQERGFYRDEMDLNMKMGRLKLTFLMNMEKKSNGEDVEAMMDPTDIEIFRLSNRVWGRENDHDDGPNDSFEDESGYDDPDVVDTKDLSCKDSIKEDGMISGHGSNCSSSKDSSSNENEDGSSVS</sequence>
<organism evidence="1 2">
    <name type="scientific">Arctium lappa</name>
    <name type="common">Greater burdock</name>
    <name type="synonym">Lappa major</name>
    <dbReference type="NCBI Taxonomy" id="4217"/>
    <lineage>
        <taxon>Eukaryota</taxon>
        <taxon>Viridiplantae</taxon>
        <taxon>Streptophyta</taxon>
        <taxon>Embryophyta</taxon>
        <taxon>Tracheophyta</taxon>
        <taxon>Spermatophyta</taxon>
        <taxon>Magnoliopsida</taxon>
        <taxon>eudicotyledons</taxon>
        <taxon>Gunneridae</taxon>
        <taxon>Pentapetalae</taxon>
        <taxon>asterids</taxon>
        <taxon>campanulids</taxon>
        <taxon>Asterales</taxon>
        <taxon>Asteraceae</taxon>
        <taxon>Carduoideae</taxon>
        <taxon>Cardueae</taxon>
        <taxon>Arctiinae</taxon>
        <taxon>Arctium</taxon>
    </lineage>
</organism>
<reference evidence="2" key="1">
    <citation type="journal article" date="2022" name="Mol. Ecol. Resour.">
        <title>The genomes of chicory, endive, great burdock and yacon provide insights into Asteraceae palaeo-polyploidization history and plant inulin production.</title>
        <authorList>
            <person name="Fan W."/>
            <person name="Wang S."/>
            <person name="Wang H."/>
            <person name="Wang A."/>
            <person name="Jiang F."/>
            <person name="Liu H."/>
            <person name="Zhao H."/>
            <person name="Xu D."/>
            <person name="Zhang Y."/>
        </authorList>
    </citation>
    <scope>NUCLEOTIDE SEQUENCE [LARGE SCALE GENOMIC DNA]</scope>
    <source>
        <strain evidence="2">cv. Niubang</strain>
    </source>
</reference>
<reference evidence="1 2" key="2">
    <citation type="journal article" date="2022" name="Mol. Ecol. Resour.">
        <title>The genomes of chicory, endive, great burdock and yacon provide insights into Asteraceae paleo-polyploidization history and plant inulin production.</title>
        <authorList>
            <person name="Fan W."/>
            <person name="Wang S."/>
            <person name="Wang H."/>
            <person name="Wang A."/>
            <person name="Jiang F."/>
            <person name="Liu H."/>
            <person name="Zhao H."/>
            <person name="Xu D."/>
            <person name="Zhang Y."/>
        </authorList>
    </citation>
    <scope>NUCLEOTIDE SEQUENCE [LARGE SCALE GENOMIC DNA]</scope>
    <source>
        <strain evidence="2">cv. Niubang</strain>
    </source>
</reference>
<accession>A0ACB8Y9R4</accession>
<dbReference type="EMBL" id="CM042059">
    <property type="protein sequence ID" value="KAI3681776.1"/>
    <property type="molecule type" value="Genomic_DNA"/>
</dbReference>
<gene>
    <name evidence="1" type="ORF">L6452_36580</name>
</gene>
<proteinExistence type="predicted"/>
<dbReference type="Proteomes" id="UP001055879">
    <property type="component" value="Linkage Group LG13"/>
</dbReference>
<evidence type="ECO:0000313" key="1">
    <source>
        <dbReference type="EMBL" id="KAI3681776.1"/>
    </source>
</evidence>
<name>A0ACB8Y9R4_ARCLA</name>